<evidence type="ECO:0000313" key="2">
    <source>
        <dbReference type="EMBL" id="KAB1074187.1"/>
    </source>
</evidence>
<dbReference type="Pfam" id="PF08379">
    <property type="entry name" value="Bact_transglu_N"/>
    <property type="match status" value="1"/>
</dbReference>
<dbReference type="PANTHER" id="PTHR33490:SF1">
    <property type="entry name" value="SLL1233 PROTEIN"/>
    <property type="match status" value="1"/>
</dbReference>
<dbReference type="InterPro" id="IPR002931">
    <property type="entry name" value="Transglutaminase-like"/>
</dbReference>
<dbReference type="SMART" id="SM00460">
    <property type="entry name" value="TGc"/>
    <property type="match status" value="1"/>
</dbReference>
<feature type="domain" description="Transglutaminase-like" evidence="1">
    <location>
        <begin position="175"/>
        <end position="244"/>
    </location>
</feature>
<accession>A0A6L3SUW8</accession>
<protein>
    <submittedName>
        <fullName evidence="2">Transglutaminase family protein</fullName>
    </submittedName>
</protein>
<organism evidence="2 3">
    <name type="scientific">Methylobacterium soli</name>
    <dbReference type="NCBI Taxonomy" id="553447"/>
    <lineage>
        <taxon>Bacteria</taxon>
        <taxon>Pseudomonadati</taxon>
        <taxon>Pseudomonadota</taxon>
        <taxon>Alphaproteobacteria</taxon>
        <taxon>Hyphomicrobiales</taxon>
        <taxon>Methylobacteriaceae</taxon>
        <taxon>Methylobacterium</taxon>
    </lineage>
</organism>
<dbReference type="InterPro" id="IPR013589">
    <property type="entry name" value="Bac_transglu_N"/>
</dbReference>
<dbReference type="AlphaFoldDB" id="A0A6L3SUW8"/>
<dbReference type="Proteomes" id="UP000474159">
    <property type="component" value="Unassembled WGS sequence"/>
</dbReference>
<comment type="caution">
    <text evidence="2">The sequence shown here is derived from an EMBL/GenBank/DDBJ whole genome shotgun (WGS) entry which is preliminary data.</text>
</comment>
<dbReference type="OrthoDB" id="9804023at2"/>
<dbReference type="RefSeq" id="WP_151003900.1">
    <property type="nucleotide sequence ID" value="NZ_BPQY01000395.1"/>
</dbReference>
<dbReference type="Pfam" id="PF01841">
    <property type="entry name" value="Transglut_core"/>
    <property type="match status" value="1"/>
</dbReference>
<dbReference type="Gene3D" id="3.10.620.30">
    <property type="match status" value="1"/>
</dbReference>
<dbReference type="InterPro" id="IPR038765">
    <property type="entry name" value="Papain-like_cys_pep_sf"/>
</dbReference>
<sequence>MPILSVHHVTTYRYRQPVAFGEHRIMFRPRDSYDQRLIDTSLTIEPPPKSLRWLFDVFGNCVAVATFEGRATTLCFTCGITLDHTPEHIPVFPLAPHATHYPFGYGAEDMPDLIRTIERQYPDPRHEVDAWARSFIPAEGRIPTQELLAAITRSVRQTFTYHARSEKGVQDPVTTLRIRRGSCRDFAVLMMEGVRALGMAARFVSGYLYNPRGDRERHVGGGSTHAWLQVYLPGAGWVEFDPTNGIVGNRDLIRVAVARDARQAVPLHGSFFGFPADDLGMRVEVDVVEIDPAQARSRAPALLPTR</sequence>
<evidence type="ECO:0000259" key="1">
    <source>
        <dbReference type="SMART" id="SM00460"/>
    </source>
</evidence>
<keyword evidence="3" id="KW-1185">Reference proteome</keyword>
<reference evidence="2 3" key="1">
    <citation type="submission" date="2019-09" db="EMBL/GenBank/DDBJ databases">
        <title>YIM 48816 draft genome.</title>
        <authorList>
            <person name="Jiang L."/>
        </authorList>
    </citation>
    <scope>NUCLEOTIDE SEQUENCE [LARGE SCALE GENOMIC DNA]</scope>
    <source>
        <strain evidence="2 3">YIM 48816</strain>
    </source>
</reference>
<dbReference type="EMBL" id="VZZK01000038">
    <property type="protein sequence ID" value="KAB1074187.1"/>
    <property type="molecule type" value="Genomic_DNA"/>
</dbReference>
<dbReference type="PANTHER" id="PTHR33490">
    <property type="entry name" value="BLR5614 PROTEIN-RELATED"/>
    <property type="match status" value="1"/>
</dbReference>
<name>A0A6L3SUW8_9HYPH</name>
<evidence type="ECO:0000313" key="3">
    <source>
        <dbReference type="Proteomes" id="UP000474159"/>
    </source>
</evidence>
<dbReference type="SUPFAM" id="SSF54001">
    <property type="entry name" value="Cysteine proteinases"/>
    <property type="match status" value="1"/>
</dbReference>
<gene>
    <name evidence="2" type="ORF">F6X53_26215</name>
</gene>
<proteinExistence type="predicted"/>